<protein>
    <submittedName>
        <fullName evidence="2">Uncharacterized protein</fullName>
    </submittedName>
</protein>
<feature type="compositionally biased region" description="Acidic residues" evidence="1">
    <location>
        <begin position="65"/>
        <end position="81"/>
    </location>
</feature>
<name>A0ABX7QGR7_9FLAO</name>
<evidence type="ECO:0000313" key="2">
    <source>
        <dbReference type="EMBL" id="QSW90142.1"/>
    </source>
</evidence>
<dbReference type="Proteomes" id="UP000663440">
    <property type="component" value="Chromosome"/>
</dbReference>
<sequence>MKSHTASYSFKPFSIANTNFTDAEFHFEKQNTSQILDLYRKHEDEPDFDCEFLKGITHEQTENSIDLDSEQEQMDDYNDYEWDPEIYDPYLESTYY</sequence>
<dbReference type="RefSeq" id="WP_207297309.1">
    <property type="nucleotide sequence ID" value="NZ_CP071448.1"/>
</dbReference>
<organism evidence="2 3">
    <name type="scientific">Flavobacterium endoglycinae</name>
    <dbReference type="NCBI Taxonomy" id="2816357"/>
    <lineage>
        <taxon>Bacteria</taxon>
        <taxon>Pseudomonadati</taxon>
        <taxon>Bacteroidota</taxon>
        <taxon>Flavobacteriia</taxon>
        <taxon>Flavobacteriales</taxon>
        <taxon>Flavobacteriaceae</taxon>
        <taxon>Flavobacterium</taxon>
    </lineage>
</organism>
<keyword evidence="3" id="KW-1185">Reference proteome</keyword>
<proteinExistence type="predicted"/>
<evidence type="ECO:0000313" key="3">
    <source>
        <dbReference type="Proteomes" id="UP000663440"/>
    </source>
</evidence>
<accession>A0ABX7QGR7</accession>
<feature type="region of interest" description="Disordered" evidence="1">
    <location>
        <begin position="61"/>
        <end position="81"/>
    </location>
</feature>
<evidence type="ECO:0000256" key="1">
    <source>
        <dbReference type="SAM" id="MobiDB-lite"/>
    </source>
</evidence>
<dbReference type="EMBL" id="CP071448">
    <property type="protein sequence ID" value="QSW90142.1"/>
    <property type="molecule type" value="Genomic_DNA"/>
</dbReference>
<gene>
    <name evidence="2" type="ORF">J0383_04820</name>
</gene>
<reference evidence="2 3" key="1">
    <citation type="submission" date="2021-03" db="EMBL/GenBank/DDBJ databases">
        <title>Flavobacterium kribbensis sp. nov, an endophytic bacteria, isolated from soybean.</title>
        <authorList>
            <person name="Lee J."/>
            <person name="Seo J."/>
        </authorList>
    </citation>
    <scope>NUCLEOTIDE SEQUENCE [LARGE SCALE GENOMIC DNA]</scope>
    <source>
        <strain evidence="2 3">BB8</strain>
    </source>
</reference>